<dbReference type="InterPro" id="IPR003661">
    <property type="entry name" value="HisK_dim/P_dom"/>
</dbReference>
<dbReference type="PANTHER" id="PTHR43065:SF42">
    <property type="entry name" value="TWO-COMPONENT SENSOR PPRA"/>
    <property type="match status" value="1"/>
</dbReference>
<dbReference type="GO" id="GO:0000155">
    <property type="term" value="F:phosphorelay sensor kinase activity"/>
    <property type="evidence" value="ECO:0007669"/>
    <property type="project" value="InterPro"/>
</dbReference>
<evidence type="ECO:0000313" key="4">
    <source>
        <dbReference type="EMBL" id="SFD45550.1"/>
    </source>
</evidence>
<dbReference type="EC" id="2.7.13.3" evidence="2"/>
<dbReference type="Gene3D" id="1.10.287.130">
    <property type="match status" value="1"/>
</dbReference>
<dbReference type="CDD" id="cd00082">
    <property type="entry name" value="HisKA"/>
    <property type="match status" value="1"/>
</dbReference>
<keyword evidence="4" id="KW-0808">Transferase</keyword>
<keyword evidence="4" id="KW-0418">Kinase</keyword>
<dbReference type="SUPFAM" id="SSF47384">
    <property type="entry name" value="Homodimeric domain of signal transducing histidine kinase"/>
    <property type="match status" value="1"/>
</dbReference>
<proteinExistence type="predicted"/>
<organism evidence="4 5">
    <name type="scientific">Spirosoma endophyticum</name>
    <dbReference type="NCBI Taxonomy" id="662367"/>
    <lineage>
        <taxon>Bacteria</taxon>
        <taxon>Pseudomonadati</taxon>
        <taxon>Bacteroidota</taxon>
        <taxon>Cytophagia</taxon>
        <taxon>Cytophagales</taxon>
        <taxon>Cytophagaceae</taxon>
        <taxon>Spirosoma</taxon>
    </lineage>
</organism>
<keyword evidence="5" id="KW-1185">Reference proteome</keyword>
<dbReference type="InterPro" id="IPR036097">
    <property type="entry name" value="HisK_dim/P_sf"/>
</dbReference>
<name>A0A1I1SR60_9BACT</name>
<dbReference type="RefSeq" id="WP_093827449.1">
    <property type="nucleotide sequence ID" value="NZ_FOLQ01000005.1"/>
</dbReference>
<dbReference type="PANTHER" id="PTHR43065">
    <property type="entry name" value="SENSOR HISTIDINE KINASE"/>
    <property type="match status" value="1"/>
</dbReference>
<dbReference type="Proteomes" id="UP000198598">
    <property type="component" value="Unassembled WGS sequence"/>
</dbReference>
<evidence type="ECO:0000256" key="2">
    <source>
        <dbReference type="ARBA" id="ARBA00012438"/>
    </source>
</evidence>
<dbReference type="SMART" id="SM00388">
    <property type="entry name" value="HisKA"/>
    <property type="match status" value="1"/>
</dbReference>
<gene>
    <name evidence="4" type="ORF">SAMN05216167_105101</name>
</gene>
<evidence type="ECO:0000259" key="3">
    <source>
        <dbReference type="SMART" id="SM00388"/>
    </source>
</evidence>
<sequence length="139" mass="15331">MASLGELTSGIAHEIQNPLNFVNNFSKISLELLDELKEEITADHKTDSVQIADDLVQNLSRISHHGQRADSIVKGMLQLSHGTTSNGKKQLINLNELTTEYLQIANKDILSKNKNVSVKLAVTFDPAIEQVKVVPQPAY</sequence>
<dbReference type="OrthoDB" id="9806995at2"/>
<dbReference type="STRING" id="662367.SAMN05216167_105101"/>
<evidence type="ECO:0000313" key="5">
    <source>
        <dbReference type="Proteomes" id="UP000198598"/>
    </source>
</evidence>
<protein>
    <recommendedName>
        <fullName evidence="2">histidine kinase</fullName>
        <ecNumber evidence="2">2.7.13.3</ecNumber>
    </recommendedName>
</protein>
<reference evidence="4 5" key="1">
    <citation type="submission" date="2016-10" db="EMBL/GenBank/DDBJ databases">
        <authorList>
            <person name="de Groot N.N."/>
        </authorList>
    </citation>
    <scope>NUCLEOTIDE SEQUENCE [LARGE SCALE GENOMIC DNA]</scope>
    <source>
        <strain evidence="4 5">DSM 26130</strain>
    </source>
</reference>
<evidence type="ECO:0000256" key="1">
    <source>
        <dbReference type="ARBA" id="ARBA00000085"/>
    </source>
</evidence>
<comment type="catalytic activity">
    <reaction evidence="1">
        <text>ATP + protein L-histidine = ADP + protein N-phospho-L-histidine.</text>
        <dbReference type="EC" id="2.7.13.3"/>
    </reaction>
</comment>
<dbReference type="EMBL" id="FOLQ01000005">
    <property type="protein sequence ID" value="SFD45550.1"/>
    <property type="molecule type" value="Genomic_DNA"/>
</dbReference>
<dbReference type="Pfam" id="PF00512">
    <property type="entry name" value="HisKA"/>
    <property type="match status" value="1"/>
</dbReference>
<feature type="domain" description="Signal transduction histidine kinase dimerisation/phosphoacceptor" evidence="3">
    <location>
        <begin position="3"/>
        <end position="85"/>
    </location>
</feature>
<accession>A0A1I1SR60</accession>
<dbReference type="AlphaFoldDB" id="A0A1I1SR60"/>